<dbReference type="PANTHER" id="PTHR28079:SF1">
    <property type="entry name" value="RNA POLYMERASE I-SPECIFIC TRANSCRIPTION INITIATION FACTOR RRN5"/>
    <property type="match status" value="1"/>
</dbReference>
<dbReference type="GO" id="GO:0000182">
    <property type="term" value="F:rDNA binding"/>
    <property type="evidence" value="ECO:0007669"/>
    <property type="project" value="TreeGrafter"/>
</dbReference>
<feature type="compositionally biased region" description="Polar residues" evidence="1">
    <location>
        <begin position="253"/>
        <end position="265"/>
    </location>
</feature>
<comment type="caution">
    <text evidence="2">The sequence shown here is derived from an EMBL/GenBank/DDBJ whole genome shotgun (WGS) entry which is preliminary data.</text>
</comment>
<reference evidence="2" key="1">
    <citation type="journal article" date="2021" name="New Phytol.">
        <title>Evolutionary innovations through gain and loss of genes in the ectomycorrhizal Boletales.</title>
        <authorList>
            <person name="Wu G."/>
            <person name="Miyauchi S."/>
            <person name="Morin E."/>
            <person name="Kuo A."/>
            <person name="Drula E."/>
            <person name="Varga T."/>
            <person name="Kohler A."/>
            <person name="Feng B."/>
            <person name="Cao Y."/>
            <person name="Lipzen A."/>
            <person name="Daum C."/>
            <person name="Hundley H."/>
            <person name="Pangilinan J."/>
            <person name="Johnson J."/>
            <person name="Barry K."/>
            <person name="LaButti K."/>
            <person name="Ng V."/>
            <person name="Ahrendt S."/>
            <person name="Min B."/>
            <person name="Choi I.G."/>
            <person name="Park H."/>
            <person name="Plett J.M."/>
            <person name="Magnuson J."/>
            <person name="Spatafora J.W."/>
            <person name="Nagy L.G."/>
            <person name="Henrissat B."/>
            <person name="Grigoriev I.V."/>
            <person name="Yang Z.L."/>
            <person name="Xu J."/>
            <person name="Martin F.M."/>
        </authorList>
    </citation>
    <scope>NUCLEOTIDE SEQUENCE</scope>
    <source>
        <strain evidence="2">KKN 215</strain>
    </source>
</reference>
<dbReference type="InterPro" id="IPR039601">
    <property type="entry name" value="Rrn5"/>
</dbReference>
<feature type="region of interest" description="Disordered" evidence="1">
    <location>
        <begin position="174"/>
        <end position="199"/>
    </location>
</feature>
<feature type="compositionally biased region" description="Low complexity" evidence="1">
    <location>
        <begin position="266"/>
        <end position="280"/>
    </location>
</feature>
<dbReference type="Gene3D" id="1.10.10.60">
    <property type="entry name" value="Homeodomain-like"/>
    <property type="match status" value="1"/>
</dbReference>
<feature type="compositionally biased region" description="Basic residues" evidence="1">
    <location>
        <begin position="677"/>
        <end position="688"/>
    </location>
</feature>
<evidence type="ECO:0000256" key="1">
    <source>
        <dbReference type="SAM" id="MobiDB-lite"/>
    </source>
</evidence>
<feature type="compositionally biased region" description="Acidic residues" evidence="1">
    <location>
        <begin position="704"/>
        <end position="731"/>
    </location>
</feature>
<gene>
    <name evidence="2" type="ORF">BXZ70DRAFT_1004849</name>
</gene>
<feature type="region of interest" description="Disordered" evidence="1">
    <location>
        <begin position="240"/>
        <end position="387"/>
    </location>
</feature>
<dbReference type="GO" id="GO:0001181">
    <property type="term" value="F:RNA polymerase I general transcription initiation factor activity"/>
    <property type="evidence" value="ECO:0007669"/>
    <property type="project" value="TreeGrafter"/>
</dbReference>
<dbReference type="CDD" id="cd00167">
    <property type="entry name" value="SANT"/>
    <property type="match status" value="1"/>
</dbReference>
<organism evidence="2 3">
    <name type="scientific">Cristinia sonorae</name>
    <dbReference type="NCBI Taxonomy" id="1940300"/>
    <lineage>
        <taxon>Eukaryota</taxon>
        <taxon>Fungi</taxon>
        <taxon>Dikarya</taxon>
        <taxon>Basidiomycota</taxon>
        <taxon>Agaricomycotina</taxon>
        <taxon>Agaricomycetes</taxon>
        <taxon>Agaricomycetidae</taxon>
        <taxon>Agaricales</taxon>
        <taxon>Pleurotineae</taxon>
        <taxon>Stephanosporaceae</taxon>
        <taxon>Cristinia</taxon>
    </lineage>
</organism>
<dbReference type="Proteomes" id="UP000813824">
    <property type="component" value="Unassembled WGS sequence"/>
</dbReference>
<name>A0A8K0UXJ3_9AGAR</name>
<feature type="compositionally biased region" description="Basic and acidic residues" evidence="1">
    <location>
        <begin position="240"/>
        <end position="251"/>
    </location>
</feature>
<feature type="compositionally biased region" description="Acidic residues" evidence="1">
    <location>
        <begin position="652"/>
        <end position="673"/>
    </location>
</feature>
<dbReference type="GO" id="GO:0000500">
    <property type="term" value="C:RNA polymerase I upstream activating factor complex"/>
    <property type="evidence" value="ECO:0007669"/>
    <property type="project" value="InterPro"/>
</dbReference>
<dbReference type="InterPro" id="IPR001005">
    <property type="entry name" value="SANT/Myb"/>
</dbReference>
<dbReference type="GO" id="GO:0042790">
    <property type="term" value="P:nucleolar large rRNA transcription by RNA polymerase I"/>
    <property type="evidence" value="ECO:0007669"/>
    <property type="project" value="InterPro"/>
</dbReference>
<feature type="compositionally biased region" description="Acidic residues" evidence="1">
    <location>
        <begin position="751"/>
        <end position="760"/>
    </location>
</feature>
<feature type="region of interest" description="Disordered" evidence="1">
    <location>
        <begin position="652"/>
        <end position="801"/>
    </location>
</feature>
<feature type="compositionally biased region" description="Acidic residues" evidence="1">
    <location>
        <begin position="537"/>
        <end position="549"/>
    </location>
</feature>
<evidence type="ECO:0008006" key="4">
    <source>
        <dbReference type="Google" id="ProtNLM"/>
    </source>
</evidence>
<feature type="compositionally biased region" description="Basic residues" evidence="1">
    <location>
        <begin position="331"/>
        <end position="346"/>
    </location>
</feature>
<dbReference type="PANTHER" id="PTHR28079">
    <property type="entry name" value="RNA POLYMERASE I-SPECIFIC TRANSCRIPTION INITIATION FACTOR RRN5"/>
    <property type="match status" value="1"/>
</dbReference>
<feature type="compositionally biased region" description="Polar residues" evidence="1">
    <location>
        <begin position="293"/>
        <end position="307"/>
    </location>
</feature>
<evidence type="ECO:0000313" key="3">
    <source>
        <dbReference type="Proteomes" id="UP000813824"/>
    </source>
</evidence>
<accession>A0A8K0UXJ3</accession>
<keyword evidence="3" id="KW-1185">Reference proteome</keyword>
<dbReference type="GO" id="GO:0006361">
    <property type="term" value="P:transcription initiation at RNA polymerase I promoter"/>
    <property type="evidence" value="ECO:0007669"/>
    <property type="project" value="TreeGrafter"/>
</dbReference>
<dbReference type="EMBL" id="JAEVFJ010000004">
    <property type="protein sequence ID" value="KAH8105338.1"/>
    <property type="molecule type" value="Genomic_DNA"/>
</dbReference>
<feature type="region of interest" description="Disordered" evidence="1">
    <location>
        <begin position="528"/>
        <end position="550"/>
    </location>
</feature>
<protein>
    <recommendedName>
        <fullName evidence="4">Homeodomain-like protein</fullName>
    </recommendedName>
</protein>
<dbReference type="OrthoDB" id="2240312at2759"/>
<dbReference type="AlphaFoldDB" id="A0A8K0UXJ3"/>
<sequence length="815" mass="91656">MDSRTEDVFPSPIEYLFAFYQHVQDTRNHFSGSDHSKPLEPSEFGLSCWTAEEKNILFHGLSVYSRLRPDLIAADIGTKNVAEVTAYIDALEDAITSETVSRPHFTVSYTDGGSRDWRKIQPTSRDSFPIAMEMSERWCQMEDSQSTLLASHEPALLARATERSHDAILETRRQEIRMTRGSAKSDEGVRDRKGEKERRKEFEAWAEARREEWKVDDFKSCLDAERLAALDSVLREAEEERHARSLQDEASKGTASRRSSTPLPESTTNTLAASSSAGATLPDNNHDVAFSLLSESTSQPGPSRQSTPPNPDPHDGEDPAAESAENLSPTSRRRLYKRMYMRRKRAEKAGLTVDQTSARLKPGRKAKSALQGDTAGSAPARRHPHKSGLTQTYKTRANVDVLGLDAERIQREGFDLFRLANFHKLMRSYNELHGVDPLIVSSISSEVLATLQTHVIHFVRTIAKKAFLSRSFERQTKARTKVWRISTRPIVRTRNVKHALGMCVGKLLSKKRHFRQLRKSVLLEKVTQPVANSDAGNSDDENEEHEEEVEVARLGPTFRNSQDNSLTFERKVDFTKKRMLLPIRHLSTARTVRPPDINPPCEWEADVPLPRQATLNSRRELHCSTPWGAPERARDDACIDSETDEEAFAAEMESEDELDEWDVEAQEEYEEELWMGGKKRHGTTRSRRLLGLERISKRSAQMDVESEDVEEDELDPEPDEVEAGAEDDNGGDDATSQAGGQGPPLEAEGGAADEEMEAGVEYEASAGRGKKRKRQSGAAAREGADAQQESSQAKRVKVDRRRKVYKSKEYISDSD</sequence>
<proteinExistence type="predicted"/>
<evidence type="ECO:0000313" key="2">
    <source>
        <dbReference type="EMBL" id="KAH8105338.1"/>
    </source>
</evidence>